<organism evidence="2 3">
    <name type="scientific">Micromonas commoda (strain RCC299 / NOUM17 / CCMP2709)</name>
    <name type="common">Picoplanktonic green alga</name>
    <dbReference type="NCBI Taxonomy" id="296587"/>
    <lineage>
        <taxon>Eukaryota</taxon>
        <taxon>Viridiplantae</taxon>
        <taxon>Chlorophyta</taxon>
        <taxon>Mamiellophyceae</taxon>
        <taxon>Mamiellales</taxon>
        <taxon>Mamiellaceae</taxon>
        <taxon>Micromonas</taxon>
    </lineage>
</organism>
<evidence type="ECO:0000313" key="3">
    <source>
        <dbReference type="Proteomes" id="UP000002009"/>
    </source>
</evidence>
<dbReference type="EMBL" id="CP001324">
    <property type="protein sequence ID" value="ACO62314.1"/>
    <property type="molecule type" value="Genomic_DNA"/>
</dbReference>
<feature type="region of interest" description="Disordered" evidence="1">
    <location>
        <begin position="200"/>
        <end position="222"/>
    </location>
</feature>
<gene>
    <name evidence="2" type="ORF">MICPUN_57179</name>
</gene>
<accession>C1E2B6</accession>
<name>C1E2B6_MICCC</name>
<dbReference type="GeneID" id="8241821"/>
<dbReference type="InParanoid" id="C1E2B6"/>
<evidence type="ECO:0000313" key="2">
    <source>
        <dbReference type="EMBL" id="ACO62314.1"/>
    </source>
</evidence>
<dbReference type="RefSeq" id="XP_002501056.1">
    <property type="nucleotide sequence ID" value="XM_002501010.1"/>
</dbReference>
<sequence>MPSAKDLLRRWQREDAAAHDHSSGDLDDDNLRLSMWDDSPLNLSLVAVKWGVRKREALALRQVRFAGLQDVEDIMGSIESQYETEEGDNDPASLVIALRRLPQRPDGYFKGAPLRAVVIRALLSLGVAMEHCEEGFRSATRWCTSDPVCTLASPIRALGKVGGSTARCVSPVARITWGVASAAARAVRLATRKSRALARLAVMPPRSPRGSPDAAARARDAARSARDAGLAMASALGAINAAPAAAAAAEEEEEEEDEWASDKENETNAMIMSAVKAKLSSPRRLERMFASDASNRVYSPQTWNGKRRKLSGLAAAAGVGSPRGSQIQGIRA</sequence>
<keyword evidence="3" id="KW-1185">Reference proteome</keyword>
<dbReference type="AlphaFoldDB" id="C1E2B6"/>
<dbReference type="KEGG" id="mis:MICPUN_57179"/>
<dbReference type="Proteomes" id="UP000002009">
    <property type="component" value="Chromosome 3"/>
</dbReference>
<protein>
    <submittedName>
        <fullName evidence="2">Uncharacterized protein</fullName>
    </submittedName>
</protein>
<reference evidence="2 3" key="1">
    <citation type="journal article" date="2009" name="Science">
        <title>Green evolution and dynamic adaptations revealed by genomes of the marine picoeukaryotes Micromonas.</title>
        <authorList>
            <person name="Worden A.Z."/>
            <person name="Lee J.H."/>
            <person name="Mock T."/>
            <person name="Rouze P."/>
            <person name="Simmons M.P."/>
            <person name="Aerts A.L."/>
            <person name="Allen A.E."/>
            <person name="Cuvelier M.L."/>
            <person name="Derelle E."/>
            <person name="Everett M.V."/>
            <person name="Foulon E."/>
            <person name="Grimwood J."/>
            <person name="Gundlach H."/>
            <person name="Henrissat B."/>
            <person name="Napoli C."/>
            <person name="McDonald S.M."/>
            <person name="Parker M.S."/>
            <person name="Rombauts S."/>
            <person name="Salamov A."/>
            <person name="Von Dassow P."/>
            <person name="Badger J.H."/>
            <person name="Coutinho P.M."/>
            <person name="Demir E."/>
            <person name="Dubchak I."/>
            <person name="Gentemann C."/>
            <person name="Eikrem W."/>
            <person name="Gready J.E."/>
            <person name="John U."/>
            <person name="Lanier W."/>
            <person name="Lindquist E.A."/>
            <person name="Lucas S."/>
            <person name="Mayer K.F."/>
            <person name="Moreau H."/>
            <person name="Not F."/>
            <person name="Otillar R."/>
            <person name="Panaud O."/>
            <person name="Pangilinan J."/>
            <person name="Paulsen I."/>
            <person name="Piegu B."/>
            <person name="Poliakov A."/>
            <person name="Robbens S."/>
            <person name="Schmutz J."/>
            <person name="Toulza E."/>
            <person name="Wyss T."/>
            <person name="Zelensky A."/>
            <person name="Zhou K."/>
            <person name="Armbrust E.V."/>
            <person name="Bhattacharya D."/>
            <person name="Goodenough U.W."/>
            <person name="Van de Peer Y."/>
            <person name="Grigoriev I.V."/>
        </authorList>
    </citation>
    <scope>NUCLEOTIDE SEQUENCE [LARGE SCALE GENOMIC DNA]</scope>
    <source>
        <strain evidence="3">RCC299 / NOUM17</strain>
    </source>
</reference>
<evidence type="ECO:0000256" key="1">
    <source>
        <dbReference type="SAM" id="MobiDB-lite"/>
    </source>
</evidence>
<proteinExistence type="predicted"/>